<reference evidence="1 2" key="1">
    <citation type="journal article" date="2006" name="Science">
        <title>The genome of black cottonwood, Populus trichocarpa (Torr. &amp; Gray).</title>
        <authorList>
            <person name="Tuskan G.A."/>
            <person name="Difazio S."/>
            <person name="Jansson S."/>
            <person name="Bohlmann J."/>
            <person name="Grigoriev I."/>
            <person name="Hellsten U."/>
            <person name="Putnam N."/>
            <person name="Ralph S."/>
            <person name="Rombauts S."/>
            <person name="Salamov A."/>
            <person name="Schein J."/>
            <person name="Sterck L."/>
            <person name="Aerts A."/>
            <person name="Bhalerao R.R."/>
            <person name="Bhalerao R.P."/>
            <person name="Blaudez D."/>
            <person name="Boerjan W."/>
            <person name="Brun A."/>
            <person name="Brunner A."/>
            <person name="Busov V."/>
            <person name="Campbell M."/>
            <person name="Carlson J."/>
            <person name="Chalot M."/>
            <person name="Chapman J."/>
            <person name="Chen G.L."/>
            <person name="Cooper D."/>
            <person name="Coutinho P.M."/>
            <person name="Couturier J."/>
            <person name="Covert S."/>
            <person name="Cronk Q."/>
            <person name="Cunningham R."/>
            <person name="Davis J."/>
            <person name="Degroeve S."/>
            <person name="Dejardin A."/>
            <person name="Depamphilis C."/>
            <person name="Detter J."/>
            <person name="Dirks B."/>
            <person name="Dubchak I."/>
            <person name="Duplessis S."/>
            <person name="Ehlting J."/>
            <person name="Ellis B."/>
            <person name="Gendler K."/>
            <person name="Goodstein D."/>
            <person name="Gribskov M."/>
            <person name="Grimwood J."/>
            <person name="Groover A."/>
            <person name="Gunter L."/>
            <person name="Hamberger B."/>
            <person name="Heinze B."/>
            <person name="Helariutta Y."/>
            <person name="Henrissat B."/>
            <person name="Holligan D."/>
            <person name="Holt R."/>
            <person name="Huang W."/>
            <person name="Islam-Faridi N."/>
            <person name="Jones S."/>
            <person name="Jones-Rhoades M."/>
            <person name="Jorgensen R."/>
            <person name="Joshi C."/>
            <person name="Kangasjarvi J."/>
            <person name="Karlsson J."/>
            <person name="Kelleher C."/>
            <person name="Kirkpatrick R."/>
            <person name="Kirst M."/>
            <person name="Kohler A."/>
            <person name="Kalluri U."/>
            <person name="Larimer F."/>
            <person name="Leebens-Mack J."/>
            <person name="Leple J.C."/>
            <person name="Locascio P."/>
            <person name="Lou Y."/>
            <person name="Lucas S."/>
            <person name="Martin F."/>
            <person name="Montanini B."/>
            <person name="Napoli C."/>
            <person name="Nelson D.R."/>
            <person name="Nelson C."/>
            <person name="Nieminen K."/>
            <person name="Nilsson O."/>
            <person name="Pereda V."/>
            <person name="Peter G."/>
            <person name="Philippe R."/>
            <person name="Pilate G."/>
            <person name="Poliakov A."/>
            <person name="Razumovskaya J."/>
            <person name="Richardson P."/>
            <person name="Rinaldi C."/>
            <person name="Ritland K."/>
            <person name="Rouze P."/>
            <person name="Ryaboy D."/>
            <person name="Schmutz J."/>
            <person name="Schrader J."/>
            <person name="Segerman B."/>
            <person name="Shin H."/>
            <person name="Siddiqui A."/>
            <person name="Sterky F."/>
            <person name="Terry A."/>
            <person name="Tsai C.J."/>
            <person name="Uberbacher E."/>
            <person name="Unneberg P."/>
            <person name="Vahala J."/>
            <person name="Wall K."/>
            <person name="Wessler S."/>
            <person name="Yang G."/>
            <person name="Yin T."/>
            <person name="Douglas C."/>
            <person name="Marra M."/>
            <person name="Sandberg G."/>
            <person name="Van de Peer Y."/>
            <person name="Rokhsar D."/>
        </authorList>
    </citation>
    <scope>NUCLEOTIDE SEQUENCE [LARGE SCALE GENOMIC DNA]</scope>
    <source>
        <strain evidence="2">cv. Nisqually</strain>
    </source>
</reference>
<dbReference type="AlphaFoldDB" id="A0A3N7G3Q9"/>
<dbReference type="Proteomes" id="UP000006729">
    <property type="component" value="Chromosome 17"/>
</dbReference>
<dbReference type="EMBL" id="CM009306">
    <property type="protein sequence ID" value="RQP01828.1"/>
    <property type="molecule type" value="Genomic_DNA"/>
</dbReference>
<name>A0A3N7G3Q9_POPTR</name>
<dbReference type="InParanoid" id="A0A3N7G3Q9"/>
<keyword evidence="2" id="KW-1185">Reference proteome</keyword>
<accession>A0A3N7G3Q9</accession>
<sequence length="183" mass="21071">MGSLRCLLDSFSHIMETRTGVKVDLLRDLDSLLLDQVFPPWHLCFPTQILDSLVNPLLSNFDILLHSWFQSVSYATLRDTLLLSVELLLLREPDATFVVEAIIPPGIVSIMIRVQITLLRILHSHPFLCSHSLCSILHIRLLLHRTGKYIKLLCKLCSNILHIRRHPHRTGKYHNLLCKLCIQ</sequence>
<evidence type="ECO:0000313" key="2">
    <source>
        <dbReference type="Proteomes" id="UP000006729"/>
    </source>
</evidence>
<organism evidence="1 2">
    <name type="scientific">Populus trichocarpa</name>
    <name type="common">Western balsam poplar</name>
    <name type="synonym">Populus balsamifera subsp. trichocarpa</name>
    <dbReference type="NCBI Taxonomy" id="3694"/>
    <lineage>
        <taxon>Eukaryota</taxon>
        <taxon>Viridiplantae</taxon>
        <taxon>Streptophyta</taxon>
        <taxon>Embryophyta</taxon>
        <taxon>Tracheophyta</taxon>
        <taxon>Spermatophyta</taxon>
        <taxon>Magnoliopsida</taxon>
        <taxon>eudicotyledons</taxon>
        <taxon>Gunneridae</taxon>
        <taxon>Pentapetalae</taxon>
        <taxon>rosids</taxon>
        <taxon>fabids</taxon>
        <taxon>Malpighiales</taxon>
        <taxon>Salicaceae</taxon>
        <taxon>Saliceae</taxon>
        <taxon>Populus</taxon>
    </lineage>
</organism>
<proteinExistence type="predicted"/>
<evidence type="ECO:0000313" key="1">
    <source>
        <dbReference type="EMBL" id="RQP01828.1"/>
    </source>
</evidence>
<protein>
    <submittedName>
        <fullName evidence="1">Uncharacterized protein</fullName>
    </submittedName>
</protein>
<gene>
    <name evidence="1" type="ORF">POPTR_017G020250</name>
</gene>